<reference evidence="1 2" key="1">
    <citation type="submission" date="2014-12" db="EMBL/GenBank/DDBJ databases">
        <title>Draft genome sequences of 29 type strains of Enterococci.</title>
        <authorList>
            <person name="Zhong Z."/>
            <person name="Sun Z."/>
            <person name="Liu W."/>
            <person name="Zhang W."/>
            <person name="Zhang H."/>
        </authorList>
    </citation>
    <scope>NUCLEOTIDE SEQUENCE [LARGE SCALE GENOMIC DNA]</scope>
    <source>
        <strain evidence="1 2">DSM 22802</strain>
    </source>
</reference>
<accession>A0A1L8SHC7</accession>
<name>A0A1L8SHC7_9ENTE</name>
<evidence type="ECO:0000313" key="2">
    <source>
        <dbReference type="Proteomes" id="UP000183700"/>
    </source>
</evidence>
<dbReference type="Proteomes" id="UP000183700">
    <property type="component" value="Unassembled WGS sequence"/>
</dbReference>
<gene>
    <name evidence="1" type="ORF">RV00_GL001965</name>
</gene>
<comment type="caution">
    <text evidence="1">The sequence shown here is derived from an EMBL/GenBank/DDBJ whole genome shotgun (WGS) entry which is preliminary data.</text>
</comment>
<dbReference type="STRING" id="319970.RV00_GL001965"/>
<dbReference type="AlphaFoldDB" id="A0A1L8SHC7"/>
<proteinExistence type="predicted"/>
<dbReference type="EMBL" id="JXKM01000031">
    <property type="protein sequence ID" value="OJG31284.1"/>
    <property type="molecule type" value="Genomic_DNA"/>
</dbReference>
<protein>
    <submittedName>
        <fullName evidence="1">Uncharacterized protein</fullName>
    </submittedName>
</protein>
<sequence length="77" mass="8824">MLDEKEIKELIESGAVLYFTSEQGKEADKNAFESMKHVTDFENPVLKELGNYDGESFEFNDYEVVDGDTVYTLEESD</sequence>
<keyword evidence="2" id="KW-1185">Reference proteome</keyword>
<dbReference type="RefSeq" id="WP_071863489.1">
    <property type="nucleotide sequence ID" value="NZ_JBHLVS010000012.1"/>
</dbReference>
<organism evidence="1 2">
    <name type="scientific">Enterococcus devriesei</name>
    <dbReference type="NCBI Taxonomy" id="319970"/>
    <lineage>
        <taxon>Bacteria</taxon>
        <taxon>Bacillati</taxon>
        <taxon>Bacillota</taxon>
        <taxon>Bacilli</taxon>
        <taxon>Lactobacillales</taxon>
        <taxon>Enterococcaceae</taxon>
        <taxon>Enterococcus</taxon>
    </lineage>
</organism>
<evidence type="ECO:0000313" key="1">
    <source>
        <dbReference type="EMBL" id="OJG31284.1"/>
    </source>
</evidence>